<accession>A0A7I4YU15</accession>
<protein>
    <submittedName>
        <fullName evidence="3">WW domain-containing protein</fullName>
    </submittedName>
</protein>
<feature type="region of interest" description="Disordered" evidence="1">
    <location>
        <begin position="40"/>
        <end position="85"/>
    </location>
</feature>
<evidence type="ECO:0000256" key="1">
    <source>
        <dbReference type="SAM" id="MobiDB-lite"/>
    </source>
</evidence>
<organism evidence="2 3">
    <name type="scientific">Haemonchus contortus</name>
    <name type="common">Barber pole worm</name>
    <dbReference type="NCBI Taxonomy" id="6289"/>
    <lineage>
        <taxon>Eukaryota</taxon>
        <taxon>Metazoa</taxon>
        <taxon>Ecdysozoa</taxon>
        <taxon>Nematoda</taxon>
        <taxon>Chromadorea</taxon>
        <taxon>Rhabditida</taxon>
        <taxon>Rhabditina</taxon>
        <taxon>Rhabditomorpha</taxon>
        <taxon>Strongyloidea</taxon>
        <taxon>Trichostrongylidae</taxon>
        <taxon>Haemonchus</taxon>
    </lineage>
</organism>
<evidence type="ECO:0000313" key="3">
    <source>
        <dbReference type="WBParaSite" id="HCON_00142070-00001"/>
    </source>
</evidence>
<feature type="compositionally biased region" description="Basic and acidic residues" evidence="1">
    <location>
        <begin position="40"/>
        <end position="58"/>
    </location>
</feature>
<name>A0A7I4YU15_HAECO</name>
<dbReference type="AlphaFoldDB" id="A0A7I4YU15"/>
<dbReference type="OrthoDB" id="418748at2759"/>
<sequence length="122" mass="13486">MLVQLLPKRNPCTARIATFVWVPTSRSSAKAAVTKAKNMEMDASYEKLDGQKGEKSVPGDESAAAGFSGRRGSEVDQEQRGCNPEEAWQAQAYFDRLLNKNVPWKQPPSGGDRWSYRPLAKG</sequence>
<dbReference type="Proteomes" id="UP000025227">
    <property type="component" value="Unplaced"/>
</dbReference>
<reference evidence="3" key="1">
    <citation type="submission" date="2020-12" db="UniProtKB">
        <authorList>
            <consortium name="WormBaseParasite"/>
        </authorList>
    </citation>
    <scope>IDENTIFICATION</scope>
    <source>
        <strain evidence="3">MHco3</strain>
    </source>
</reference>
<keyword evidence="2" id="KW-1185">Reference proteome</keyword>
<evidence type="ECO:0000313" key="2">
    <source>
        <dbReference type="Proteomes" id="UP000025227"/>
    </source>
</evidence>
<dbReference type="WBParaSite" id="HCON_00142070-00001">
    <property type="protein sequence ID" value="HCON_00142070-00001"/>
    <property type="gene ID" value="HCON_00142070"/>
</dbReference>
<feature type="region of interest" description="Disordered" evidence="1">
    <location>
        <begin position="101"/>
        <end position="122"/>
    </location>
</feature>
<proteinExistence type="predicted"/>